<protein>
    <submittedName>
        <fullName evidence="1">Uncharacterized protein</fullName>
    </submittedName>
</protein>
<evidence type="ECO:0000313" key="2">
    <source>
        <dbReference type="Proteomes" id="UP000594454"/>
    </source>
</evidence>
<dbReference type="Proteomes" id="UP000594454">
    <property type="component" value="Chromosome 2"/>
</dbReference>
<sequence>KDEISLIPNANSTNVVVMMEMNANGRPKVYTESSAQEHKKDETYI</sequence>
<dbReference type="AlphaFoldDB" id="A0A7R8UKV9"/>
<dbReference type="OrthoDB" id="5962705at2759"/>
<proteinExistence type="predicted"/>
<accession>A0A7R8UKV9</accession>
<reference evidence="1 2" key="1">
    <citation type="submission" date="2020-11" db="EMBL/GenBank/DDBJ databases">
        <authorList>
            <person name="Wallbank WR R."/>
            <person name="Pardo Diaz C."/>
            <person name="Kozak K."/>
            <person name="Martin S."/>
            <person name="Jiggins C."/>
            <person name="Moest M."/>
            <person name="Warren A I."/>
            <person name="Generalovic N T."/>
            <person name="Byers J.R.P. K."/>
            <person name="Montejo-Kovacevich G."/>
            <person name="Yen C E."/>
        </authorList>
    </citation>
    <scope>NUCLEOTIDE SEQUENCE [LARGE SCALE GENOMIC DNA]</scope>
</reference>
<keyword evidence="2" id="KW-1185">Reference proteome</keyword>
<name>A0A7R8UKV9_HERIL</name>
<evidence type="ECO:0000313" key="1">
    <source>
        <dbReference type="EMBL" id="CAD7082422.1"/>
    </source>
</evidence>
<dbReference type="InParanoid" id="A0A7R8UKV9"/>
<feature type="non-terminal residue" evidence="1">
    <location>
        <position position="1"/>
    </location>
</feature>
<gene>
    <name evidence="1" type="ORF">HERILL_LOCUS5457</name>
</gene>
<dbReference type="EMBL" id="LR899010">
    <property type="protein sequence ID" value="CAD7082422.1"/>
    <property type="molecule type" value="Genomic_DNA"/>
</dbReference>
<organism evidence="1 2">
    <name type="scientific">Hermetia illucens</name>
    <name type="common">Black soldier fly</name>
    <dbReference type="NCBI Taxonomy" id="343691"/>
    <lineage>
        <taxon>Eukaryota</taxon>
        <taxon>Metazoa</taxon>
        <taxon>Ecdysozoa</taxon>
        <taxon>Arthropoda</taxon>
        <taxon>Hexapoda</taxon>
        <taxon>Insecta</taxon>
        <taxon>Pterygota</taxon>
        <taxon>Neoptera</taxon>
        <taxon>Endopterygota</taxon>
        <taxon>Diptera</taxon>
        <taxon>Brachycera</taxon>
        <taxon>Stratiomyomorpha</taxon>
        <taxon>Stratiomyidae</taxon>
        <taxon>Hermetiinae</taxon>
        <taxon>Hermetia</taxon>
    </lineage>
</organism>